<reference evidence="3" key="1">
    <citation type="submission" date="2018-09" db="EMBL/GenBank/DDBJ databases">
        <title>Chryseolinea sp. KIS68-18 isolated from soil.</title>
        <authorList>
            <person name="Weon H.-Y."/>
            <person name="Kwon S.-W."/>
            <person name="Lee S.A."/>
        </authorList>
    </citation>
    <scope>NUCLEOTIDE SEQUENCE [LARGE SCALE GENOMIC DNA]</scope>
    <source>
        <strain evidence="3">KIS68-18</strain>
    </source>
</reference>
<accession>A0A385SEX4</accession>
<organism evidence="2 3">
    <name type="scientific">Chryseolinea soli</name>
    <dbReference type="NCBI Taxonomy" id="2321403"/>
    <lineage>
        <taxon>Bacteria</taxon>
        <taxon>Pseudomonadati</taxon>
        <taxon>Bacteroidota</taxon>
        <taxon>Cytophagia</taxon>
        <taxon>Cytophagales</taxon>
        <taxon>Fulvivirgaceae</taxon>
        <taxon>Chryseolinea</taxon>
    </lineage>
</organism>
<name>A0A385SEX4_9BACT</name>
<dbReference type="EMBL" id="CP032382">
    <property type="protein sequence ID" value="AYB29452.1"/>
    <property type="molecule type" value="Genomic_DNA"/>
</dbReference>
<gene>
    <name evidence="2" type="ORF">D4L85_02130</name>
</gene>
<dbReference type="AlphaFoldDB" id="A0A385SEX4"/>
<sequence>MKNSKEYGHEKNVANFNLLISECKSLGALYVPSNGDLTVDKLTELATRAKSTLLAQGTAKSELDMAVNMRTTLFEGLPKLITRIFRAARSAKFSDKDLKDMQEHIRKIRGTRANSKVTKAKKEAKLSTTPPDGEPVAAPATVSVSQKGFDNQIKHFRELVDGLKINPLYKPNEEKLKVETLTKLVDDMDAQNQRSKEAYVTLSNLRQQRDALLYKNGAGLYDIVMAVKDYIMSTEDTPQSAITRIRNISFRRLD</sequence>
<keyword evidence="3" id="KW-1185">Reference proteome</keyword>
<dbReference type="OrthoDB" id="749061at2"/>
<evidence type="ECO:0000313" key="3">
    <source>
        <dbReference type="Proteomes" id="UP000266183"/>
    </source>
</evidence>
<protein>
    <submittedName>
        <fullName evidence="2">Uncharacterized protein</fullName>
    </submittedName>
</protein>
<evidence type="ECO:0000313" key="2">
    <source>
        <dbReference type="EMBL" id="AYB29452.1"/>
    </source>
</evidence>
<proteinExistence type="predicted"/>
<evidence type="ECO:0000256" key="1">
    <source>
        <dbReference type="SAM" id="MobiDB-lite"/>
    </source>
</evidence>
<dbReference type="KEGG" id="chk:D4L85_02130"/>
<dbReference type="RefSeq" id="WP_119752768.1">
    <property type="nucleotide sequence ID" value="NZ_CP032382.1"/>
</dbReference>
<feature type="region of interest" description="Disordered" evidence="1">
    <location>
        <begin position="113"/>
        <end position="138"/>
    </location>
</feature>
<dbReference type="Proteomes" id="UP000266183">
    <property type="component" value="Chromosome"/>
</dbReference>